<organism evidence="2 3">
    <name type="scientific">Oceanithermus profundus (strain DSM 14977 / NBRC 100410 / VKM B-2274 / 506)</name>
    <dbReference type="NCBI Taxonomy" id="670487"/>
    <lineage>
        <taxon>Bacteria</taxon>
        <taxon>Thermotogati</taxon>
        <taxon>Deinococcota</taxon>
        <taxon>Deinococci</taxon>
        <taxon>Thermales</taxon>
        <taxon>Thermaceae</taxon>
        <taxon>Oceanithermus</taxon>
    </lineage>
</organism>
<dbReference type="HOGENOM" id="CLU_2937046_0_0_0"/>
<keyword evidence="1" id="KW-0472">Membrane</keyword>
<evidence type="ECO:0000256" key="1">
    <source>
        <dbReference type="SAM" id="Phobius"/>
    </source>
</evidence>
<dbReference type="AlphaFoldDB" id="E4U5H6"/>
<reference evidence="2 3" key="2">
    <citation type="journal article" date="2011" name="Stand. Genomic Sci.">
        <title>Complete genome sequence of Oceanithermus profundus type strain (506).</title>
        <authorList>
            <person name="Pati A."/>
            <person name="Zhang X."/>
            <person name="Lapidus A."/>
            <person name="Nolan M."/>
            <person name="Lucas S."/>
            <person name="Del Rio T.G."/>
            <person name="Tice H."/>
            <person name="Cheng J.F."/>
            <person name="Tapia R."/>
            <person name="Han C."/>
            <person name="Goodwin L."/>
            <person name="Pitluck S."/>
            <person name="Liolios K."/>
            <person name="Pagani I."/>
            <person name="Ivanova N."/>
            <person name="Mavromatis K."/>
            <person name="Chen A."/>
            <person name="Palaniappan K."/>
            <person name="Hauser L."/>
            <person name="Jeffries C.D."/>
            <person name="Brambilla E.M."/>
            <person name="Rohl A."/>
            <person name="Mwirichia R."/>
            <person name="Rohde M."/>
            <person name="Tindall B.J."/>
            <person name="Sikorski J."/>
            <person name="Wirth R."/>
            <person name="Goker M."/>
            <person name="Woyke T."/>
            <person name="Detter J.C."/>
            <person name="Bristow J."/>
            <person name="Eisen J.A."/>
            <person name="Markowitz V."/>
            <person name="Hugenholtz P."/>
            <person name="Kyrpides N.C."/>
            <person name="Klenk H.P."/>
            <person name="Land M."/>
        </authorList>
    </citation>
    <scope>NUCLEOTIDE SEQUENCE [LARGE SCALE GENOMIC DNA]</scope>
    <source>
        <strain evidence="3">DSM 14977 / NBRC 100410 / VKM B-2274 / 506</strain>
    </source>
</reference>
<proteinExistence type="predicted"/>
<name>E4U5H6_OCEP5</name>
<evidence type="ECO:0000313" key="3">
    <source>
        <dbReference type="Proteomes" id="UP000008722"/>
    </source>
</evidence>
<dbReference type="KEGG" id="opr:Ocepr_0013"/>
<keyword evidence="1" id="KW-0812">Transmembrane</keyword>
<feature type="transmembrane region" description="Helical" evidence="1">
    <location>
        <begin position="40"/>
        <end position="59"/>
    </location>
</feature>
<reference evidence="3" key="1">
    <citation type="submission" date="2010-11" db="EMBL/GenBank/DDBJ databases">
        <title>The complete sequence of chromosome of Oceanithermus profundus DSM 14977.</title>
        <authorList>
            <consortium name="US DOE Joint Genome Institute (JGI-PGF)"/>
            <person name="Lucas S."/>
            <person name="Copeland A."/>
            <person name="Lapidus A."/>
            <person name="Bruce D."/>
            <person name="Goodwin L."/>
            <person name="Pitluck S."/>
            <person name="Kyrpides N."/>
            <person name="Mavromatis K."/>
            <person name="Pagani I."/>
            <person name="Ivanova N."/>
            <person name="Zhang X."/>
            <person name="Brettin T."/>
            <person name="Detter J.C."/>
            <person name="Tapia R."/>
            <person name="Han C."/>
            <person name="Land M."/>
            <person name="Hauser L."/>
            <person name="Markowitz V."/>
            <person name="Cheng J.-F."/>
            <person name="Hugenholtz P."/>
            <person name="Woyke T."/>
            <person name="Wu D."/>
            <person name="Tindall B."/>
            <person name="Faehnrich R."/>
            <person name="Brambilla E."/>
            <person name="Klenk H.-P."/>
            <person name="Eisen J.A."/>
        </authorList>
    </citation>
    <scope>NUCLEOTIDE SEQUENCE [LARGE SCALE GENOMIC DNA]</scope>
    <source>
        <strain evidence="3">DSM 14977 / NBRC 100410 / VKM B-2274 / 506</strain>
    </source>
</reference>
<dbReference type="EMBL" id="CP002361">
    <property type="protein sequence ID" value="ADR35479.1"/>
    <property type="molecule type" value="Genomic_DNA"/>
</dbReference>
<dbReference type="Proteomes" id="UP000008722">
    <property type="component" value="Chromosome"/>
</dbReference>
<sequence length="60" mass="6404" precursor="true">MIAFMEANPFIGAFLVALGLVDALIGVVLRARVPAFARVYPLWIASSLVLAGVGVWFLVT</sequence>
<keyword evidence="3" id="KW-1185">Reference proteome</keyword>
<keyword evidence="1" id="KW-1133">Transmembrane helix</keyword>
<gene>
    <name evidence="2" type="ordered locus">Ocepr_0013</name>
</gene>
<evidence type="ECO:0000313" key="2">
    <source>
        <dbReference type="EMBL" id="ADR35479.1"/>
    </source>
</evidence>
<dbReference type="STRING" id="670487.Ocepr_0013"/>
<protein>
    <submittedName>
        <fullName evidence="2">Uncharacterized protein</fullName>
    </submittedName>
</protein>
<accession>E4U5H6</accession>